<evidence type="ECO:0000313" key="3">
    <source>
        <dbReference type="Proteomes" id="UP000199691"/>
    </source>
</evidence>
<dbReference type="Proteomes" id="UP000199691">
    <property type="component" value="Unassembled WGS sequence"/>
</dbReference>
<proteinExistence type="predicted"/>
<reference evidence="3" key="1">
    <citation type="submission" date="2016-10" db="EMBL/GenBank/DDBJ databases">
        <authorList>
            <person name="Varghese N."/>
            <person name="Submissions S."/>
        </authorList>
    </citation>
    <scope>NUCLEOTIDE SEQUENCE [LARGE SCALE GENOMIC DNA]</scope>
    <source>
        <strain evidence="3">CGMCC 4.6609</strain>
    </source>
</reference>
<name>A0A1H0DZR2_9PSEU</name>
<dbReference type="EMBL" id="FNIX01000001">
    <property type="protein sequence ID" value="SDN75568.1"/>
    <property type="molecule type" value="Genomic_DNA"/>
</dbReference>
<accession>A0A1H0DZR2</accession>
<feature type="region of interest" description="Disordered" evidence="1">
    <location>
        <begin position="72"/>
        <end position="94"/>
    </location>
</feature>
<sequence length="117" mass="12937">MVLDLRVTDRDVAAEGREAGSFEVRAGVVELFRVVVNEVHPRRPDVAIAFNGSPGDSSDRVLEALRQRRDRWDNSRGGAARRGSRVHHLANAKPSASLEHSLRVSLGVITHLRPQVK</sequence>
<organism evidence="2 3">
    <name type="scientific">Lentzea jiangxiensis</name>
    <dbReference type="NCBI Taxonomy" id="641025"/>
    <lineage>
        <taxon>Bacteria</taxon>
        <taxon>Bacillati</taxon>
        <taxon>Actinomycetota</taxon>
        <taxon>Actinomycetes</taxon>
        <taxon>Pseudonocardiales</taxon>
        <taxon>Pseudonocardiaceae</taxon>
        <taxon>Lentzea</taxon>
    </lineage>
</organism>
<evidence type="ECO:0000256" key="1">
    <source>
        <dbReference type="SAM" id="MobiDB-lite"/>
    </source>
</evidence>
<protein>
    <submittedName>
        <fullName evidence="2">Uncharacterized protein</fullName>
    </submittedName>
</protein>
<dbReference type="AlphaFoldDB" id="A0A1H0DZR2"/>
<evidence type="ECO:0000313" key="2">
    <source>
        <dbReference type="EMBL" id="SDN75568.1"/>
    </source>
</evidence>
<gene>
    <name evidence="2" type="ORF">SAMN05421507_101178</name>
</gene>
<keyword evidence="3" id="KW-1185">Reference proteome</keyword>